<gene>
    <name evidence="1" type="ORF">AZ78_3132</name>
</gene>
<name>A0A108UAK0_9GAMM</name>
<keyword evidence="2" id="KW-1185">Reference proteome</keyword>
<protein>
    <submittedName>
        <fullName evidence="1">Uncharacterized protein</fullName>
    </submittedName>
</protein>
<proteinExistence type="predicted"/>
<sequence length="101" mass="11943">MIGVGGLLEDVMREVKQTHFKRTCAADDIHLAAFCLVWFERMQTHSAARARAAGIRRWPHRWQRRLIESVNPDWWERSQMESGFPREFWQAIAETVPPPKR</sequence>
<dbReference type="Proteomes" id="UP000023435">
    <property type="component" value="Unassembled WGS sequence"/>
</dbReference>
<accession>A0A108UAK0</accession>
<dbReference type="AlphaFoldDB" id="A0A108UAK0"/>
<dbReference type="EMBL" id="JAJA02000001">
    <property type="protein sequence ID" value="KWS05580.1"/>
    <property type="molecule type" value="Genomic_DNA"/>
</dbReference>
<comment type="caution">
    <text evidence="1">The sequence shown here is derived from an EMBL/GenBank/DDBJ whole genome shotgun (WGS) entry which is preliminary data.</text>
</comment>
<evidence type="ECO:0000313" key="1">
    <source>
        <dbReference type="EMBL" id="KWS05580.1"/>
    </source>
</evidence>
<organism evidence="1 2">
    <name type="scientific">Lysobacter capsici AZ78</name>
    <dbReference type="NCBI Taxonomy" id="1444315"/>
    <lineage>
        <taxon>Bacteria</taxon>
        <taxon>Pseudomonadati</taxon>
        <taxon>Pseudomonadota</taxon>
        <taxon>Gammaproteobacteria</taxon>
        <taxon>Lysobacterales</taxon>
        <taxon>Lysobacteraceae</taxon>
        <taxon>Lysobacter</taxon>
    </lineage>
</organism>
<reference evidence="1 2" key="1">
    <citation type="journal article" date="2014" name="Genome Announc.">
        <title>Draft Genome Sequence of Lysobacter capsici AZ78, a Bacterium Antagonistic to Plant-Pathogenic Oomycetes.</title>
        <authorList>
            <person name="Puopolo G."/>
            <person name="Sonego P."/>
            <person name="Engelen K."/>
            <person name="Pertot I."/>
        </authorList>
    </citation>
    <scope>NUCLEOTIDE SEQUENCE [LARGE SCALE GENOMIC DNA]</scope>
    <source>
        <strain evidence="1 2">AZ78</strain>
    </source>
</reference>
<evidence type="ECO:0000313" key="2">
    <source>
        <dbReference type="Proteomes" id="UP000023435"/>
    </source>
</evidence>